<gene>
    <name evidence="1" type="ORF">N1032_26575</name>
</gene>
<name>A0ABT2HBH6_9MICO</name>
<evidence type="ECO:0000313" key="1">
    <source>
        <dbReference type="EMBL" id="MCS5737300.1"/>
    </source>
</evidence>
<reference evidence="1" key="1">
    <citation type="submission" date="2022-08" db="EMBL/GenBank/DDBJ databases">
        <authorList>
            <person name="Deng Y."/>
            <person name="Han X.-F."/>
            <person name="Zhang Y.-Q."/>
        </authorList>
    </citation>
    <scope>NUCLEOTIDE SEQUENCE</scope>
    <source>
        <strain evidence="1">CPCC 203386</strain>
    </source>
</reference>
<proteinExistence type="predicted"/>
<feature type="non-terminal residue" evidence="1">
    <location>
        <position position="1"/>
    </location>
</feature>
<accession>A0ABT2HBH6</accession>
<dbReference type="RefSeq" id="WP_259543654.1">
    <property type="nucleotide sequence ID" value="NZ_JANLCJ010000581.1"/>
</dbReference>
<sequence length="65" mass="7684">AVRDSYPLEEIEQRVNTFMERENLIEVEQCNSKCRLTKRHKLLFGKLSIKQVTEVNLSLHLTIQL</sequence>
<protein>
    <submittedName>
        <fullName evidence="1">Uncharacterized protein</fullName>
    </submittedName>
</protein>
<comment type="caution">
    <text evidence="1">The sequence shown here is derived from an EMBL/GenBank/DDBJ whole genome shotgun (WGS) entry which is preliminary data.</text>
</comment>
<organism evidence="1 2">
    <name type="scientific">Herbiconiux daphne</name>
    <dbReference type="NCBI Taxonomy" id="2970914"/>
    <lineage>
        <taxon>Bacteria</taxon>
        <taxon>Bacillati</taxon>
        <taxon>Actinomycetota</taxon>
        <taxon>Actinomycetes</taxon>
        <taxon>Micrococcales</taxon>
        <taxon>Microbacteriaceae</taxon>
        <taxon>Herbiconiux</taxon>
    </lineage>
</organism>
<dbReference type="EMBL" id="JANLCJ010000581">
    <property type="protein sequence ID" value="MCS5737300.1"/>
    <property type="molecule type" value="Genomic_DNA"/>
</dbReference>
<dbReference type="Proteomes" id="UP001165586">
    <property type="component" value="Unassembled WGS sequence"/>
</dbReference>
<keyword evidence="2" id="KW-1185">Reference proteome</keyword>
<evidence type="ECO:0000313" key="2">
    <source>
        <dbReference type="Proteomes" id="UP001165586"/>
    </source>
</evidence>